<dbReference type="RefSeq" id="WP_171475065.1">
    <property type="nucleotide sequence ID" value="NZ_CP053452.2"/>
</dbReference>
<dbReference type="InterPro" id="IPR025334">
    <property type="entry name" value="DUF4240"/>
</dbReference>
<accession>A0A6M5Z441</accession>
<dbReference type="InterPro" id="IPR014338">
    <property type="entry name" value="CHP02996_rpt-companion-dom"/>
</dbReference>
<dbReference type="KEGG" id="ftj:FTUN_7906"/>
<proteinExistence type="predicted"/>
<protein>
    <recommendedName>
        <fullName evidence="1">DUF4240 domain-containing protein</fullName>
    </recommendedName>
</protein>
<dbReference type="Proteomes" id="UP000503447">
    <property type="component" value="Chromosome"/>
</dbReference>
<dbReference type="Pfam" id="PF14024">
    <property type="entry name" value="DUF4240"/>
    <property type="match status" value="1"/>
</dbReference>
<name>A0A6M5Z441_9BACT</name>
<dbReference type="AlphaFoldDB" id="A0A6M5Z441"/>
<evidence type="ECO:0000259" key="1">
    <source>
        <dbReference type="Pfam" id="PF14024"/>
    </source>
</evidence>
<gene>
    <name evidence="2" type="ORF">FTUN_7906</name>
</gene>
<organism evidence="2 3">
    <name type="scientific">Frigoriglobus tundricola</name>
    <dbReference type="NCBI Taxonomy" id="2774151"/>
    <lineage>
        <taxon>Bacteria</taxon>
        <taxon>Pseudomonadati</taxon>
        <taxon>Planctomycetota</taxon>
        <taxon>Planctomycetia</taxon>
        <taxon>Gemmatales</taxon>
        <taxon>Gemmataceae</taxon>
        <taxon>Frigoriglobus</taxon>
    </lineage>
</organism>
<keyword evidence="3" id="KW-1185">Reference proteome</keyword>
<feature type="domain" description="DUF4240" evidence="1">
    <location>
        <begin position="100"/>
        <end position="193"/>
    </location>
</feature>
<evidence type="ECO:0000313" key="2">
    <source>
        <dbReference type="EMBL" id="QJX00281.1"/>
    </source>
</evidence>
<reference evidence="3" key="1">
    <citation type="submission" date="2020-05" db="EMBL/GenBank/DDBJ databases">
        <title>Frigoriglobus tundricola gen. nov., sp. nov., a psychrotolerant cellulolytic planctomycete of the family Gemmataceae with two divergent copies of 16S rRNA gene.</title>
        <authorList>
            <person name="Kulichevskaya I.S."/>
            <person name="Ivanova A.A."/>
            <person name="Naumoff D.G."/>
            <person name="Beletsky A.V."/>
            <person name="Rijpstra W.I.C."/>
            <person name="Sinninghe Damste J.S."/>
            <person name="Mardanov A.V."/>
            <person name="Ravin N.V."/>
            <person name="Dedysh S.N."/>
        </authorList>
    </citation>
    <scope>NUCLEOTIDE SEQUENCE [LARGE SCALE GENOMIC DNA]</scope>
    <source>
        <strain evidence="3">PL17</strain>
    </source>
</reference>
<dbReference type="EMBL" id="CP053452">
    <property type="protein sequence ID" value="QJX00281.1"/>
    <property type="molecule type" value="Genomic_DNA"/>
</dbReference>
<evidence type="ECO:0000313" key="3">
    <source>
        <dbReference type="Proteomes" id="UP000503447"/>
    </source>
</evidence>
<dbReference type="NCBIfam" id="TIGR02996">
    <property type="entry name" value="rpt_mate_G_obs"/>
    <property type="match status" value="1"/>
</dbReference>
<sequence>MNEDAAFLAVIKASWQDDAKKDDDTLRLVYADWLDERDDPRGEYLRLDVEIRLHERGKLPVPAELLARHLELEGELDSLWVGYVTRVGCDPRVPRIYPWFWRLLESANRSLRDLCRRLETLPEERLRQYHEQFDGAKCYVNPCSWDECHPFLTVGCSEDHGDDFAAWVVMEGRDFYEQVRAHPEQIDHYLQTCDDAEMKHRRLKPKQRIDAGLWDFEVDRPEYRGYQRADYIARAVYLSRFGRDLDL</sequence>